<protein>
    <submittedName>
        <fullName evidence="2">Uncharacterized protein</fullName>
    </submittedName>
</protein>
<keyword evidence="1" id="KW-0812">Transmembrane</keyword>
<evidence type="ECO:0000313" key="2">
    <source>
        <dbReference type="EMBL" id="QBF83283.1"/>
    </source>
</evidence>
<dbReference type="AlphaFoldDB" id="A0A411PIB2"/>
<dbReference type="Proteomes" id="UP000291106">
    <property type="component" value="Chromosome"/>
</dbReference>
<reference evidence="2 3" key="1">
    <citation type="submission" date="2019-02" db="EMBL/GenBank/DDBJ databases">
        <title>Shewanella sp. D4-2 isolated from Dokdo Island.</title>
        <authorList>
            <person name="Baek K."/>
        </authorList>
    </citation>
    <scope>NUCLEOTIDE SEQUENCE [LARGE SCALE GENOMIC DNA]</scope>
    <source>
        <strain evidence="2 3">D4-2</strain>
    </source>
</reference>
<accession>A0A411PIB2</accession>
<feature type="transmembrane region" description="Helical" evidence="1">
    <location>
        <begin position="15"/>
        <end position="38"/>
    </location>
</feature>
<keyword evidence="1" id="KW-1133">Transmembrane helix</keyword>
<dbReference type="EMBL" id="CP036200">
    <property type="protein sequence ID" value="QBF83283.1"/>
    <property type="molecule type" value="Genomic_DNA"/>
</dbReference>
<dbReference type="KEGG" id="smai:EXU30_11660"/>
<organism evidence="2 3">
    <name type="scientific">Shewanella maritima</name>
    <dbReference type="NCBI Taxonomy" id="2520507"/>
    <lineage>
        <taxon>Bacteria</taxon>
        <taxon>Pseudomonadati</taxon>
        <taxon>Pseudomonadota</taxon>
        <taxon>Gammaproteobacteria</taxon>
        <taxon>Alteromonadales</taxon>
        <taxon>Shewanellaceae</taxon>
        <taxon>Shewanella</taxon>
    </lineage>
</organism>
<dbReference type="OrthoDB" id="6313023at2"/>
<gene>
    <name evidence="2" type="ORF">EXU30_11660</name>
</gene>
<keyword evidence="3" id="KW-1185">Reference proteome</keyword>
<evidence type="ECO:0000256" key="1">
    <source>
        <dbReference type="SAM" id="Phobius"/>
    </source>
</evidence>
<proteinExistence type="predicted"/>
<sequence>MSKKSTFDAVKRRNLMAIILALITATVMIPGMTVYLPFSFEEQILIPILLFPFIWSGLFIYTYMAEKAWHPLVVMLALTFSHAGLSYYALTQGASA</sequence>
<keyword evidence="1" id="KW-0472">Membrane</keyword>
<name>A0A411PIB2_9GAMM</name>
<feature type="transmembrane region" description="Helical" evidence="1">
    <location>
        <begin position="44"/>
        <end position="65"/>
    </location>
</feature>
<feature type="transmembrane region" description="Helical" evidence="1">
    <location>
        <begin position="72"/>
        <end position="90"/>
    </location>
</feature>
<evidence type="ECO:0000313" key="3">
    <source>
        <dbReference type="Proteomes" id="UP000291106"/>
    </source>
</evidence>
<dbReference type="RefSeq" id="WP_130600240.1">
    <property type="nucleotide sequence ID" value="NZ_CP036200.1"/>
</dbReference>